<dbReference type="SUPFAM" id="SSF55961">
    <property type="entry name" value="Bet v1-like"/>
    <property type="match status" value="1"/>
</dbReference>
<reference evidence="2 3" key="1">
    <citation type="submission" date="2020-04" db="EMBL/GenBank/DDBJ databases">
        <title>CFH 90308 Microbacterium sp.</title>
        <authorList>
            <person name="Nie G."/>
            <person name="Ming H."/>
            <person name="Xia T."/>
        </authorList>
    </citation>
    <scope>NUCLEOTIDE SEQUENCE [LARGE SCALE GENOMIC DNA]</scope>
    <source>
        <strain evidence="2 3">CFH 90308</strain>
    </source>
</reference>
<proteinExistence type="predicted"/>
<dbReference type="Proteomes" id="UP001429745">
    <property type="component" value="Unassembled WGS sequence"/>
</dbReference>
<evidence type="ECO:0000256" key="1">
    <source>
        <dbReference type="SAM" id="MobiDB-lite"/>
    </source>
</evidence>
<feature type="compositionally biased region" description="Basic and acidic residues" evidence="1">
    <location>
        <begin position="160"/>
        <end position="171"/>
    </location>
</feature>
<protein>
    <recommendedName>
        <fullName evidence="4">Polyketide cyclase/dehydrase/lipid transport protein</fullName>
    </recommendedName>
</protein>
<comment type="caution">
    <text evidence="2">The sequence shown here is derived from an EMBL/GenBank/DDBJ whole genome shotgun (WGS) entry which is preliminary data.</text>
</comment>
<dbReference type="Pfam" id="PF10604">
    <property type="entry name" value="Polyketide_cyc2"/>
    <property type="match status" value="1"/>
</dbReference>
<keyword evidence="3" id="KW-1185">Reference proteome</keyword>
<evidence type="ECO:0000313" key="2">
    <source>
        <dbReference type="EMBL" id="NLP86129.1"/>
    </source>
</evidence>
<evidence type="ECO:0000313" key="3">
    <source>
        <dbReference type="Proteomes" id="UP001429745"/>
    </source>
</evidence>
<dbReference type="InterPro" id="IPR023393">
    <property type="entry name" value="START-like_dom_sf"/>
</dbReference>
<feature type="region of interest" description="Disordered" evidence="1">
    <location>
        <begin position="138"/>
        <end position="171"/>
    </location>
</feature>
<evidence type="ECO:0008006" key="4">
    <source>
        <dbReference type="Google" id="ProtNLM"/>
    </source>
</evidence>
<accession>A0ABX1KGD4</accession>
<sequence>MTLLSEHSRITRHTPAAVFALWSDPRTWSTWDPEVRAVESEPPCAVGARGRLRPAKGPALTFTVTALLPDELFTDTARLPGARLEFEHLVAASGEGSRISVTVRVRGPLAGVWRRVLRSSMGDAARTGVEGLVAHLDGASPRDRGSAPALPNPHRNPHPPVEEATAHAAAE</sequence>
<dbReference type="InterPro" id="IPR019587">
    <property type="entry name" value="Polyketide_cyclase/dehydratase"/>
</dbReference>
<dbReference type="RefSeq" id="WP_168914622.1">
    <property type="nucleotide sequence ID" value="NZ_JABACI010000007.1"/>
</dbReference>
<dbReference type="Gene3D" id="3.30.530.20">
    <property type="match status" value="1"/>
</dbReference>
<dbReference type="EMBL" id="JABACI010000007">
    <property type="protein sequence ID" value="NLP86129.1"/>
    <property type="molecule type" value="Genomic_DNA"/>
</dbReference>
<organism evidence="2 3">
    <name type="scientific">Microbacterium salsuginis</name>
    <dbReference type="NCBI Taxonomy" id="2722803"/>
    <lineage>
        <taxon>Bacteria</taxon>
        <taxon>Bacillati</taxon>
        <taxon>Actinomycetota</taxon>
        <taxon>Actinomycetes</taxon>
        <taxon>Micrococcales</taxon>
        <taxon>Microbacteriaceae</taxon>
        <taxon>Microbacterium</taxon>
    </lineage>
</organism>
<gene>
    <name evidence="2" type="ORF">HF576_20040</name>
</gene>
<name>A0ABX1KGD4_9MICO</name>